<sequence length="219" mass="24689">MPEAQRQWVLLSKERTIIRQLTGQPFPLVNQFGMIVSWTDIFYRYLPVVLESATALFGTEAFDAANPATLLQPPRSPFSCDDVYRTYTCLIAQQLIMWAVSRHTGLNRIRTWLSTKHPVSSAARRAHELVMRLAANLTDDTNGMGVEHVFDTAQGEGLTRRRYLVLGERRALTDELDELRLFRLFGVSGLLLGLMLVEVWAGCVQRGFPAYMGGWLAAA</sequence>
<dbReference type="InParanoid" id="A0A0G4F9S3"/>
<keyword evidence="1" id="KW-0812">Transmembrane</keyword>
<keyword evidence="3" id="KW-1185">Reference proteome</keyword>
<accession>A0A0G4F9S3</accession>
<evidence type="ECO:0000313" key="3">
    <source>
        <dbReference type="Proteomes" id="UP000041254"/>
    </source>
</evidence>
<dbReference type="AlphaFoldDB" id="A0A0G4F9S3"/>
<dbReference type="EMBL" id="CDMY01000395">
    <property type="protein sequence ID" value="CEM09707.1"/>
    <property type="molecule type" value="Genomic_DNA"/>
</dbReference>
<feature type="transmembrane region" description="Helical" evidence="1">
    <location>
        <begin position="181"/>
        <end position="201"/>
    </location>
</feature>
<proteinExistence type="predicted"/>
<gene>
    <name evidence="2" type="ORF">Vbra_4328</name>
</gene>
<dbReference type="PhylomeDB" id="A0A0G4F9S3"/>
<dbReference type="VEuPathDB" id="CryptoDB:Vbra_4328"/>
<keyword evidence="1" id="KW-0472">Membrane</keyword>
<keyword evidence="1" id="KW-1133">Transmembrane helix</keyword>
<dbReference type="Proteomes" id="UP000041254">
    <property type="component" value="Unassembled WGS sequence"/>
</dbReference>
<evidence type="ECO:0000313" key="2">
    <source>
        <dbReference type="EMBL" id="CEM09707.1"/>
    </source>
</evidence>
<evidence type="ECO:0000256" key="1">
    <source>
        <dbReference type="SAM" id="Phobius"/>
    </source>
</evidence>
<reference evidence="2 3" key="1">
    <citation type="submission" date="2014-11" db="EMBL/GenBank/DDBJ databases">
        <authorList>
            <person name="Zhu J."/>
            <person name="Qi W."/>
            <person name="Song R."/>
        </authorList>
    </citation>
    <scope>NUCLEOTIDE SEQUENCE [LARGE SCALE GENOMIC DNA]</scope>
</reference>
<organism evidence="2 3">
    <name type="scientific">Vitrella brassicaformis (strain CCMP3155)</name>
    <dbReference type="NCBI Taxonomy" id="1169540"/>
    <lineage>
        <taxon>Eukaryota</taxon>
        <taxon>Sar</taxon>
        <taxon>Alveolata</taxon>
        <taxon>Colpodellida</taxon>
        <taxon>Vitrellaceae</taxon>
        <taxon>Vitrella</taxon>
    </lineage>
</organism>
<name>A0A0G4F9S3_VITBC</name>
<protein>
    <submittedName>
        <fullName evidence="2">Uncharacterized protein</fullName>
    </submittedName>
</protein>